<keyword evidence="7" id="KW-1185">Reference proteome</keyword>
<organism evidence="6 7">
    <name type="scientific">Papaver nudicaule</name>
    <name type="common">Iceland poppy</name>
    <dbReference type="NCBI Taxonomy" id="74823"/>
    <lineage>
        <taxon>Eukaryota</taxon>
        <taxon>Viridiplantae</taxon>
        <taxon>Streptophyta</taxon>
        <taxon>Embryophyta</taxon>
        <taxon>Tracheophyta</taxon>
        <taxon>Spermatophyta</taxon>
        <taxon>Magnoliopsida</taxon>
        <taxon>Ranunculales</taxon>
        <taxon>Papaveraceae</taxon>
        <taxon>Papaveroideae</taxon>
        <taxon>Papaver</taxon>
    </lineage>
</organism>
<feature type="signal peptide" evidence="4">
    <location>
        <begin position="1"/>
        <end position="28"/>
    </location>
</feature>
<evidence type="ECO:0000313" key="7">
    <source>
        <dbReference type="Proteomes" id="UP001177140"/>
    </source>
</evidence>
<dbReference type="SMART" id="SM00856">
    <property type="entry name" value="PMEI"/>
    <property type="match status" value="1"/>
</dbReference>
<evidence type="ECO:0000256" key="3">
    <source>
        <dbReference type="ARBA" id="ARBA00038471"/>
    </source>
</evidence>
<keyword evidence="2" id="KW-1015">Disulfide bond</keyword>
<dbReference type="CDD" id="cd15795">
    <property type="entry name" value="PMEI-Pla_a_1_like"/>
    <property type="match status" value="1"/>
</dbReference>
<feature type="domain" description="Pectinesterase inhibitor" evidence="5">
    <location>
        <begin position="27"/>
        <end position="177"/>
    </location>
</feature>
<dbReference type="GO" id="GO:0005576">
    <property type="term" value="C:extracellular region"/>
    <property type="evidence" value="ECO:0007669"/>
    <property type="project" value="UniProtKB-ARBA"/>
</dbReference>
<feature type="chain" id="PRO_5041406433" description="Pectinesterase inhibitor domain-containing protein" evidence="4">
    <location>
        <begin position="29"/>
        <end position="182"/>
    </location>
</feature>
<evidence type="ECO:0000259" key="5">
    <source>
        <dbReference type="SMART" id="SM00856"/>
    </source>
</evidence>
<reference evidence="6" key="1">
    <citation type="submission" date="2022-03" db="EMBL/GenBank/DDBJ databases">
        <title>A functionally conserved STORR gene fusion in Papaver species that diverged 16.8 million years ago.</title>
        <authorList>
            <person name="Catania T."/>
        </authorList>
    </citation>
    <scope>NUCLEOTIDE SEQUENCE</scope>
    <source>
        <strain evidence="6">S-191538</strain>
    </source>
</reference>
<accession>A0AA41SKJ2</accession>
<dbReference type="InterPro" id="IPR034088">
    <property type="entry name" value="Pla_a_1-like"/>
</dbReference>
<evidence type="ECO:0000256" key="4">
    <source>
        <dbReference type="SAM" id="SignalP"/>
    </source>
</evidence>
<dbReference type="PANTHER" id="PTHR35357:SF17">
    <property type="entry name" value="PECTINESTERASE INHIBITOR 12"/>
    <property type="match status" value="1"/>
</dbReference>
<comment type="caution">
    <text evidence="6">The sequence shown here is derived from an EMBL/GenBank/DDBJ whole genome shotgun (WGS) entry which is preliminary data.</text>
</comment>
<dbReference type="FunFam" id="1.20.140.40:FF:000002">
    <property type="entry name" value="Putative invertase inhibitor"/>
    <property type="match status" value="1"/>
</dbReference>
<evidence type="ECO:0000256" key="1">
    <source>
        <dbReference type="ARBA" id="ARBA00022729"/>
    </source>
</evidence>
<dbReference type="InterPro" id="IPR006501">
    <property type="entry name" value="Pectinesterase_inhib_dom"/>
</dbReference>
<evidence type="ECO:0000256" key="2">
    <source>
        <dbReference type="ARBA" id="ARBA00023157"/>
    </source>
</evidence>
<dbReference type="Gene3D" id="1.20.140.40">
    <property type="entry name" value="Invertase/pectin methylesterase inhibitor family protein"/>
    <property type="match status" value="1"/>
</dbReference>
<sequence length="182" mass="20068">MKLSTFSLVSLTFSSLLFLFLFSHGVDGADIVEPTCNKAAKSSPNVKYHYCLSSFKANPKSQNADIQQLGIISTELAKSNANSISTIIKRLLAENKNRVDTKYLQDCSEMYSSAVSDLEEVLKAFNAKDYFKANIRMSAAMDASTNCEDGFKETGLVSPLTKMNNRYFQTAAITLAITNMAR</sequence>
<dbReference type="NCBIfam" id="TIGR01614">
    <property type="entry name" value="PME_inhib"/>
    <property type="match status" value="1"/>
</dbReference>
<name>A0AA41SKJ2_PAPNU</name>
<dbReference type="Pfam" id="PF04043">
    <property type="entry name" value="PMEI"/>
    <property type="match status" value="1"/>
</dbReference>
<proteinExistence type="inferred from homology"/>
<dbReference type="AlphaFoldDB" id="A0AA41SKJ2"/>
<evidence type="ECO:0000313" key="6">
    <source>
        <dbReference type="EMBL" id="MCL7035758.1"/>
    </source>
</evidence>
<keyword evidence="1 4" id="KW-0732">Signal</keyword>
<dbReference type="Proteomes" id="UP001177140">
    <property type="component" value="Unassembled WGS sequence"/>
</dbReference>
<protein>
    <recommendedName>
        <fullName evidence="5">Pectinesterase inhibitor domain-containing protein</fullName>
    </recommendedName>
</protein>
<dbReference type="SUPFAM" id="SSF101148">
    <property type="entry name" value="Plant invertase/pectin methylesterase inhibitor"/>
    <property type="match status" value="1"/>
</dbReference>
<dbReference type="EMBL" id="JAJJMA010160527">
    <property type="protein sequence ID" value="MCL7035758.1"/>
    <property type="molecule type" value="Genomic_DNA"/>
</dbReference>
<comment type="similarity">
    <text evidence="3">Belongs to the PMEI family.</text>
</comment>
<gene>
    <name evidence="6" type="ORF">MKW94_030822</name>
</gene>
<dbReference type="GO" id="GO:0004857">
    <property type="term" value="F:enzyme inhibitor activity"/>
    <property type="evidence" value="ECO:0007669"/>
    <property type="project" value="InterPro"/>
</dbReference>
<dbReference type="InterPro" id="IPR035513">
    <property type="entry name" value="Invertase/methylesterase_inhib"/>
</dbReference>
<dbReference type="PANTHER" id="PTHR35357">
    <property type="entry name" value="OS02G0537100 PROTEIN"/>
    <property type="match status" value="1"/>
</dbReference>